<evidence type="ECO:0000313" key="2">
    <source>
        <dbReference type="EMBL" id="ORX90834.1"/>
    </source>
</evidence>
<gene>
    <name evidence="2" type="ORF">K493DRAFT_317695</name>
</gene>
<organism evidence="2 3">
    <name type="scientific">Basidiobolus meristosporus CBS 931.73</name>
    <dbReference type="NCBI Taxonomy" id="1314790"/>
    <lineage>
        <taxon>Eukaryota</taxon>
        <taxon>Fungi</taxon>
        <taxon>Fungi incertae sedis</taxon>
        <taxon>Zoopagomycota</taxon>
        <taxon>Entomophthoromycotina</taxon>
        <taxon>Basidiobolomycetes</taxon>
        <taxon>Basidiobolales</taxon>
        <taxon>Basidiobolaceae</taxon>
        <taxon>Basidiobolus</taxon>
    </lineage>
</organism>
<name>A0A1Y1XZP2_9FUNG</name>
<evidence type="ECO:0000313" key="3">
    <source>
        <dbReference type="Proteomes" id="UP000193498"/>
    </source>
</evidence>
<feature type="region of interest" description="Disordered" evidence="1">
    <location>
        <begin position="119"/>
        <end position="188"/>
    </location>
</feature>
<reference evidence="2 3" key="1">
    <citation type="submission" date="2016-07" db="EMBL/GenBank/DDBJ databases">
        <title>Pervasive Adenine N6-methylation of Active Genes in Fungi.</title>
        <authorList>
            <consortium name="DOE Joint Genome Institute"/>
            <person name="Mondo S.J."/>
            <person name="Dannebaum R.O."/>
            <person name="Kuo R.C."/>
            <person name="Labutti K."/>
            <person name="Haridas S."/>
            <person name="Kuo A."/>
            <person name="Salamov A."/>
            <person name="Ahrendt S.R."/>
            <person name="Lipzen A."/>
            <person name="Sullivan W."/>
            <person name="Andreopoulos W.B."/>
            <person name="Clum A."/>
            <person name="Lindquist E."/>
            <person name="Daum C."/>
            <person name="Ramamoorthy G.K."/>
            <person name="Gryganskyi A."/>
            <person name="Culley D."/>
            <person name="Magnuson J.K."/>
            <person name="James T.Y."/>
            <person name="O'Malley M.A."/>
            <person name="Stajich J.E."/>
            <person name="Spatafora J.W."/>
            <person name="Visel A."/>
            <person name="Grigoriev I.V."/>
        </authorList>
    </citation>
    <scope>NUCLEOTIDE SEQUENCE [LARGE SCALE GENOMIC DNA]</scope>
    <source>
        <strain evidence="2 3">CBS 931.73</strain>
    </source>
</reference>
<dbReference type="AlphaFoldDB" id="A0A1Y1XZP2"/>
<feature type="compositionally biased region" description="Polar residues" evidence="1">
    <location>
        <begin position="85"/>
        <end position="94"/>
    </location>
</feature>
<dbReference type="InParanoid" id="A0A1Y1XZP2"/>
<dbReference type="EMBL" id="MCFE01000357">
    <property type="protein sequence ID" value="ORX90834.1"/>
    <property type="molecule type" value="Genomic_DNA"/>
</dbReference>
<sequence length="188" mass="20621">MFPVRNPLRIYPHLARVPARPLLVPRLYSGKPTRPADQKDWMDAEDGGYAQEAIRSISEETINIPGETVVESMGDRETVVEETTDAPSSLSPENIQKDWMSSDEDSEYAKEAIRVAKQETFSAPSDSNVQGVQAQSLGASKKHPSPPKQDWLDDEESGLVDEAVRAVENDTINVPGEAKVQRTSGGDS</sequence>
<evidence type="ECO:0000256" key="1">
    <source>
        <dbReference type="SAM" id="MobiDB-lite"/>
    </source>
</evidence>
<feature type="region of interest" description="Disordered" evidence="1">
    <location>
        <begin position="73"/>
        <end position="106"/>
    </location>
</feature>
<feature type="compositionally biased region" description="Polar residues" evidence="1">
    <location>
        <begin position="119"/>
        <end position="138"/>
    </location>
</feature>
<comment type="caution">
    <text evidence="2">The sequence shown here is derived from an EMBL/GenBank/DDBJ whole genome shotgun (WGS) entry which is preliminary data.</text>
</comment>
<accession>A0A1Y1XZP2</accession>
<keyword evidence="3" id="KW-1185">Reference proteome</keyword>
<protein>
    <submittedName>
        <fullName evidence="2">Uncharacterized protein</fullName>
    </submittedName>
</protein>
<dbReference type="Proteomes" id="UP000193498">
    <property type="component" value="Unassembled WGS sequence"/>
</dbReference>
<proteinExistence type="predicted"/>